<dbReference type="PANTHER" id="PTHR11010">
    <property type="entry name" value="PROTEASE S28 PRO-X CARBOXYPEPTIDASE-RELATED"/>
    <property type="match status" value="1"/>
</dbReference>
<proteinExistence type="inferred from homology"/>
<dbReference type="EMBL" id="JAPFFF010000018">
    <property type="protein sequence ID" value="KAK8860835.1"/>
    <property type="molecule type" value="Genomic_DNA"/>
</dbReference>
<gene>
    <name evidence="7" type="ORF">M9Y10_012527</name>
</gene>
<keyword evidence="8" id="KW-1185">Reference proteome</keyword>
<evidence type="ECO:0000256" key="6">
    <source>
        <dbReference type="SAM" id="Phobius"/>
    </source>
</evidence>
<dbReference type="Gene3D" id="1.20.120.980">
    <property type="entry name" value="Serine carboxypeptidase S28, SKS domain"/>
    <property type="match status" value="1"/>
</dbReference>
<reference evidence="7 8" key="1">
    <citation type="submission" date="2024-04" db="EMBL/GenBank/DDBJ databases">
        <title>Tritrichomonas musculus Genome.</title>
        <authorList>
            <person name="Alves-Ferreira E."/>
            <person name="Grigg M."/>
            <person name="Lorenzi H."/>
            <person name="Galac M."/>
        </authorList>
    </citation>
    <scope>NUCLEOTIDE SEQUENCE [LARGE SCALE GENOMIC DNA]</scope>
    <source>
        <strain evidence="7 8">EAF2021</strain>
    </source>
</reference>
<evidence type="ECO:0000256" key="1">
    <source>
        <dbReference type="ARBA" id="ARBA00011079"/>
    </source>
</evidence>
<evidence type="ECO:0000256" key="2">
    <source>
        <dbReference type="ARBA" id="ARBA00022670"/>
    </source>
</evidence>
<organism evidence="7 8">
    <name type="scientific">Tritrichomonas musculus</name>
    <dbReference type="NCBI Taxonomy" id="1915356"/>
    <lineage>
        <taxon>Eukaryota</taxon>
        <taxon>Metamonada</taxon>
        <taxon>Parabasalia</taxon>
        <taxon>Tritrichomonadida</taxon>
        <taxon>Tritrichomonadidae</taxon>
        <taxon>Tritrichomonas</taxon>
    </lineage>
</organism>
<name>A0ABR2IEZ0_9EUKA</name>
<keyword evidence="3" id="KW-0732">Signal</keyword>
<feature type="transmembrane region" description="Helical" evidence="6">
    <location>
        <begin position="479"/>
        <end position="505"/>
    </location>
</feature>
<keyword evidence="5" id="KW-0325">Glycoprotein</keyword>
<comment type="caution">
    <text evidence="7">The sequence shown here is derived from an EMBL/GenBank/DDBJ whole genome shotgun (WGS) entry which is preliminary data.</text>
</comment>
<dbReference type="PANTHER" id="PTHR11010:SF117">
    <property type="entry name" value="SERINE PROTEASE 16"/>
    <property type="match status" value="1"/>
</dbReference>
<dbReference type="InterPro" id="IPR008758">
    <property type="entry name" value="Peptidase_S28"/>
</dbReference>
<keyword evidence="4" id="KW-0378">Hydrolase</keyword>
<keyword evidence="6" id="KW-0472">Membrane</keyword>
<evidence type="ECO:0000256" key="4">
    <source>
        <dbReference type="ARBA" id="ARBA00022801"/>
    </source>
</evidence>
<accession>A0ABR2IEZ0</accession>
<evidence type="ECO:0000256" key="5">
    <source>
        <dbReference type="ARBA" id="ARBA00023180"/>
    </source>
</evidence>
<dbReference type="Pfam" id="PF05577">
    <property type="entry name" value="Peptidase_S28"/>
    <property type="match status" value="1"/>
</dbReference>
<sequence>MILFFLAIFKPQYSFHSLGEDCIFNQTLDHFSLSDNRFFKQRCFINKNYYRNVSSSPIIVYIGGESSFNPSSIQKGPVVEIANKTHALIAGLEHRFYGESQPFDRLNSTTLRYLTVDQALEDLASFITHLRRTYCFNNTCSVLVVGGSYAGAFSSWFRLYYPHLANYSWSSSGPINIKKIFPEYDISLASTLRKYNESCYSNTKFLLSSYHQIVASQDPQKISEFFNKYSIPDTVDIYSSLSVIYDIFSYAIQYNKRYKLINDYCNQQSGEEPNEQALRDLSTNLLKLLDTTADSLDPFFFDDEDPFGPNAAMRCWTWMTCNELGWFATTAGFKSSFINISYFERMCSALFDNMTIGNIRSVSRRYGGTKPRSTYVVFTQGLDDPWSTVGVESIDPSNSQHLLTIKGGSHCEDLSAESDQDSEDLKTVRAKVVEILSGWLNDECDKKCMMGKCLHDRCFCEEGWSGEYCTIQVVSSIRFWQVAITALVLPVTIMILIGGTAWWLFKRMHEEQFLLSLRY</sequence>
<dbReference type="InterPro" id="IPR029058">
    <property type="entry name" value="AB_hydrolase_fold"/>
</dbReference>
<dbReference type="Proteomes" id="UP001470230">
    <property type="component" value="Unassembled WGS sequence"/>
</dbReference>
<dbReference type="InterPro" id="IPR042269">
    <property type="entry name" value="Ser_carbopepase_S28_SKS"/>
</dbReference>
<evidence type="ECO:0000313" key="8">
    <source>
        <dbReference type="Proteomes" id="UP001470230"/>
    </source>
</evidence>
<comment type="similarity">
    <text evidence="1">Belongs to the peptidase S28 family.</text>
</comment>
<evidence type="ECO:0000313" key="7">
    <source>
        <dbReference type="EMBL" id="KAK8860835.1"/>
    </source>
</evidence>
<keyword evidence="2" id="KW-0645">Protease</keyword>
<keyword evidence="6" id="KW-0812">Transmembrane</keyword>
<evidence type="ECO:0008006" key="9">
    <source>
        <dbReference type="Google" id="ProtNLM"/>
    </source>
</evidence>
<protein>
    <recommendedName>
        <fullName evidence="9">Clan SC, family S28, unassigned serine peptidase</fullName>
    </recommendedName>
</protein>
<dbReference type="Gene3D" id="3.40.50.1820">
    <property type="entry name" value="alpha/beta hydrolase"/>
    <property type="match status" value="1"/>
</dbReference>
<dbReference type="SUPFAM" id="SSF53474">
    <property type="entry name" value="alpha/beta-Hydrolases"/>
    <property type="match status" value="1"/>
</dbReference>
<keyword evidence="6" id="KW-1133">Transmembrane helix</keyword>
<evidence type="ECO:0000256" key="3">
    <source>
        <dbReference type="ARBA" id="ARBA00022729"/>
    </source>
</evidence>